<protein>
    <recommendedName>
        <fullName evidence="3">DUF2790 domain-containing protein</fullName>
    </recommendedName>
</protein>
<evidence type="ECO:0008006" key="3">
    <source>
        <dbReference type="Google" id="ProtNLM"/>
    </source>
</evidence>
<evidence type="ECO:0000313" key="2">
    <source>
        <dbReference type="Proteomes" id="UP000013237"/>
    </source>
</evidence>
<evidence type="ECO:0000313" key="1">
    <source>
        <dbReference type="EMBL" id="ENY77059.1"/>
    </source>
</evidence>
<accession>A0AAD2WA94</accession>
<dbReference type="InterPro" id="IPR021245">
    <property type="entry name" value="DUF2790"/>
</dbReference>
<dbReference type="Proteomes" id="UP000013237">
    <property type="component" value="Unassembled WGS sequence"/>
</dbReference>
<dbReference type="Gene3D" id="2.30.140.50">
    <property type="entry name" value="Protein of unknown function DUF2790"/>
    <property type="match status" value="1"/>
</dbReference>
<dbReference type="EMBL" id="APBQ01000089">
    <property type="protein sequence ID" value="ENY77059.1"/>
    <property type="molecule type" value="Genomic_DNA"/>
</dbReference>
<sequence length="79" mass="8798">MIQENQRAMEQYAVRNGKAAPEVVHYKYGMDLDIKKIVSVTQANKNCSVAPSRMTYEDSSGKLNTVEYRVMGSDCPHGG</sequence>
<dbReference type="AlphaFoldDB" id="A0AAD2WA94"/>
<proteinExistence type="predicted"/>
<gene>
    <name evidence="1" type="ORF">C206_14072</name>
</gene>
<name>A0AAD2WA94_PSEPU</name>
<comment type="caution">
    <text evidence="1">The sequence shown here is derived from an EMBL/GenBank/DDBJ whole genome shotgun (WGS) entry which is preliminary data.</text>
</comment>
<organism evidence="1 2">
    <name type="scientific">Pseudomonas putida TRO1</name>
    <dbReference type="NCBI Taxonomy" id="1227924"/>
    <lineage>
        <taxon>Bacteria</taxon>
        <taxon>Pseudomonadati</taxon>
        <taxon>Pseudomonadota</taxon>
        <taxon>Gammaproteobacteria</taxon>
        <taxon>Pseudomonadales</taxon>
        <taxon>Pseudomonadaceae</taxon>
        <taxon>Pseudomonas</taxon>
    </lineage>
</organism>
<reference evidence="1 2" key="1">
    <citation type="submission" date="2013-02" db="EMBL/GenBank/DDBJ databases">
        <title>Insights into the proteome of triclosan-resistant Pseudomonas putida TRO1, isolated from activated sludge.</title>
        <authorList>
            <person name="Lolas I.B."/>
            <person name="Almeida B."/>
            <person name="Starnawski P.M."/>
            <person name="Soenderkaer M."/>
            <person name="Nielsen K.L."/>
            <person name="Nielsen J.L."/>
        </authorList>
    </citation>
    <scope>NUCLEOTIDE SEQUENCE [LARGE SCALE GENOMIC DNA]</scope>
    <source>
        <strain evidence="1 2">TRO1</strain>
    </source>
</reference>
<dbReference type="Pfam" id="PF10976">
    <property type="entry name" value="DUF2790"/>
    <property type="match status" value="1"/>
</dbReference>